<dbReference type="Gene3D" id="6.10.250.940">
    <property type="match status" value="1"/>
</dbReference>
<evidence type="ECO:0000256" key="7">
    <source>
        <dbReference type="ARBA" id="ARBA00022801"/>
    </source>
</evidence>
<evidence type="ECO:0000256" key="3">
    <source>
        <dbReference type="ARBA" id="ARBA00022525"/>
    </source>
</evidence>
<accession>A0A6J5TTV6</accession>
<evidence type="ECO:0000256" key="8">
    <source>
        <dbReference type="ARBA" id="ARBA00023157"/>
    </source>
</evidence>
<dbReference type="InterPro" id="IPR029058">
    <property type="entry name" value="AB_hydrolase_fold"/>
</dbReference>
<evidence type="ECO:0000313" key="12">
    <source>
        <dbReference type="Proteomes" id="UP000507222"/>
    </source>
</evidence>
<evidence type="ECO:0000256" key="9">
    <source>
        <dbReference type="ARBA" id="ARBA00023180"/>
    </source>
</evidence>
<dbReference type="GO" id="GO:0004185">
    <property type="term" value="F:serine-type carboxypeptidase activity"/>
    <property type="evidence" value="ECO:0007669"/>
    <property type="project" value="InterPro"/>
</dbReference>
<keyword evidence="7" id="KW-0378">Hydrolase</keyword>
<evidence type="ECO:0000256" key="2">
    <source>
        <dbReference type="ARBA" id="ARBA00009431"/>
    </source>
</evidence>
<dbReference type="PRINTS" id="PR00724">
    <property type="entry name" value="CRBOXYPTASEC"/>
</dbReference>
<evidence type="ECO:0000256" key="6">
    <source>
        <dbReference type="ARBA" id="ARBA00022729"/>
    </source>
</evidence>
<dbReference type="PROSITE" id="PS51257">
    <property type="entry name" value="PROKAR_LIPOPROTEIN"/>
    <property type="match status" value="1"/>
</dbReference>
<protein>
    <recommendedName>
        <fullName evidence="13">Carboxypeptidase</fullName>
    </recommendedName>
</protein>
<comment type="similarity">
    <text evidence="2">Belongs to the peptidase S10 family.</text>
</comment>
<evidence type="ECO:0000256" key="10">
    <source>
        <dbReference type="SAM" id="SignalP"/>
    </source>
</evidence>
<evidence type="ECO:0008006" key="13">
    <source>
        <dbReference type="Google" id="ProtNLM"/>
    </source>
</evidence>
<dbReference type="FunFam" id="3.40.50.1820:FF:000030">
    <property type="entry name" value="Carboxypeptidase"/>
    <property type="match status" value="1"/>
</dbReference>
<keyword evidence="5" id="KW-0645">Protease</keyword>
<dbReference type="Gene3D" id="3.40.50.12670">
    <property type="match status" value="1"/>
</dbReference>
<name>A0A6J5TTV6_PRUAR</name>
<dbReference type="AlphaFoldDB" id="A0A6J5TTV6"/>
<evidence type="ECO:0000256" key="1">
    <source>
        <dbReference type="ARBA" id="ARBA00004613"/>
    </source>
</evidence>
<evidence type="ECO:0000256" key="4">
    <source>
        <dbReference type="ARBA" id="ARBA00022645"/>
    </source>
</evidence>
<sequence>MKLSLLACLVLLSISSISCNANYQTNNLIKKLIKSRKSAGNPKSWDGLYSPVYVGSQEGSMEADKIEALPGQPAGEVNFNQYAGYVTVDPTAGRALFYYFVEANNSSSNPLVLSLHGGPGGCSAFGYGALQELGPFRVGNDNKTLIPNDYAWNNAANVLFLETPLGTGFSYSNTSSDYDNVGDEITAQDSYAFLVNWLERFPQYKDSDFFITGESDAGHYAPELAYTILSNNNITNQTKINLKGVAIGNPFIDLDTALLALYDNLWTHALNSDETNAGIHKYCNVTDLGGKQSNVCGEYVQQAIEEVDDFDPCSEIYVESYLNLPEVQAALHVKPTKWSACSGDADGFLSVTSSRYALHILNLPIKTPWRSWYSNKEEVGGYVVGYEGLTFATVRGAGIMVPSNQPQRALTLISSFLEGKLPPSPY</sequence>
<dbReference type="SUPFAM" id="SSF53474">
    <property type="entry name" value="alpha/beta-Hydrolases"/>
    <property type="match status" value="1"/>
</dbReference>
<feature type="signal peptide" evidence="10">
    <location>
        <begin position="1"/>
        <end position="21"/>
    </location>
</feature>
<evidence type="ECO:0000256" key="5">
    <source>
        <dbReference type="ARBA" id="ARBA00022670"/>
    </source>
</evidence>
<organism evidence="11 12">
    <name type="scientific">Prunus armeniaca</name>
    <name type="common">Apricot</name>
    <name type="synonym">Armeniaca vulgaris</name>
    <dbReference type="NCBI Taxonomy" id="36596"/>
    <lineage>
        <taxon>Eukaryota</taxon>
        <taxon>Viridiplantae</taxon>
        <taxon>Streptophyta</taxon>
        <taxon>Embryophyta</taxon>
        <taxon>Tracheophyta</taxon>
        <taxon>Spermatophyta</taxon>
        <taxon>Magnoliopsida</taxon>
        <taxon>eudicotyledons</taxon>
        <taxon>Gunneridae</taxon>
        <taxon>Pentapetalae</taxon>
        <taxon>rosids</taxon>
        <taxon>fabids</taxon>
        <taxon>Rosales</taxon>
        <taxon>Rosaceae</taxon>
        <taxon>Amygdaloideae</taxon>
        <taxon>Amygdaleae</taxon>
        <taxon>Prunus</taxon>
    </lineage>
</organism>
<evidence type="ECO:0000313" key="11">
    <source>
        <dbReference type="EMBL" id="CAB4266415.1"/>
    </source>
</evidence>
<dbReference type="Proteomes" id="UP000507222">
    <property type="component" value="Unassembled WGS sequence"/>
</dbReference>
<dbReference type="EMBL" id="CAEKDK010000001">
    <property type="protein sequence ID" value="CAB4266415.1"/>
    <property type="molecule type" value="Genomic_DNA"/>
</dbReference>
<keyword evidence="4" id="KW-0121">Carboxypeptidase</keyword>
<dbReference type="InterPro" id="IPR001563">
    <property type="entry name" value="Peptidase_S10"/>
</dbReference>
<dbReference type="PANTHER" id="PTHR11802:SF470">
    <property type="entry name" value="CARBOXYPEPTIDASE"/>
    <property type="match status" value="1"/>
</dbReference>
<feature type="chain" id="PRO_5027043152" description="Carboxypeptidase" evidence="10">
    <location>
        <begin position="22"/>
        <end position="426"/>
    </location>
</feature>
<comment type="subcellular location">
    <subcellularLocation>
        <location evidence="1">Secreted</location>
    </subcellularLocation>
</comment>
<dbReference type="PANTHER" id="PTHR11802">
    <property type="entry name" value="SERINE PROTEASE FAMILY S10 SERINE CARBOXYPEPTIDASE"/>
    <property type="match status" value="1"/>
</dbReference>
<proteinExistence type="inferred from homology"/>
<keyword evidence="3" id="KW-0964">Secreted</keyword>
<dbReference type="Pfam" id="PF00450">
    <property type="entry name" value="Peptidase_S10"/>
    <property type="match status" value="2"/>
</dbReference>
<reference evidence="11 12" key="1">
    <citation type="submission" date="2020-05" db="EMBL/GenBank/DDBJ databases">
        <authorList>
            <person name="Campoy J."/>
            <person name="Schneeberger K."/>
            <person name="Spophaly S."/>
        </authorList>
    </citation>
    <scope>NUCLEOTIDE SEQUENCE [LARGE SCALE GENOMIC DNA]</scope>
    <source>
        <strain evidence="11">PruArmRojPasFocal</strain>
    </source>
</reference>
<keyword evidence="8" id="KW-1015">Disulfide bond</keyword>
<keyword evidence="9" id="KW-0325">Glycoprotein</keyword>
<keyword evidence="6 10" id="KW-0732">Signal</keyword>
<dbReference type="Gene3D" id="3.40.50.1820">
    <property type="entry name" value="alpha/beta hydrolase"/>
    <property type="match status" value="1"/>
</dbReference>
<dbReference type="GO" id="GO:0005576">
    <property type="term" value="C:extracellular region"/>
    <property type="evidence" value="ECO:0007669"/>
    <property type="project" value="UniProtKB-SubCell"/>
</dbReference>
<dbReference type="GO" id="GO:0006508">
    <property type="term" value="P:proteolysis"/>
    <property type="evidence" value="ECO:0007669"/>
    <property type="project" value="UniProtKB-KW"/>
</dbReference>
<dbReference type="GO" id="GO:0005773">
    <property type="term" value="C:vacuole"/>
    <property type="evidence" value="ECO:0007669"/>
    <property type="project" value="TreeGrafter"/>
</dbReference>
<gene>
    <name evidence="11" type="ORF">CURHAP_LOCUS8711</name>
</gene>